<name>A0A4D6LQG3_VIGUN</name>
<dbReference type="AlphaFoldDB" id="A0A4D6LQG3"/>
<keyword evidence="3" id="KW-1185">Reference proteome</keyword>
<accession>A0A4D6LQG3</accession>
<protein>
    <submittedName>
        <fullName evidence="2">Uncharacterized protein</fullName>
    </submittedName>
</protein>
<feature type="region of interest" description="Disordered" evidence="1">
    <location>
        <begin position="1"/>
        <end position="33"/>
    </location>
</feature>
<gene>
    <name evidence="2" type="ORF">DEO72_LG4g1189</name>
</gene>
<feature type="compositionally biased region" description="Basic and acidic residues" evidence="1">
    <location>
        <begin position="19"/>
        <end position="32"/>
    </location>
</feature>
<evidence type="ECO:0000313" key="3">
    <source>
        <dbReference type="Proteomes" id="UP000501690"/>
    </source>
</evidence>
<dbReference type="Proteomes" id="UP000501690">
    <property type="component" value="Linkage Group LG4"/>
</dbReference>
<proteinExistence type="predicted"/>
<evidence type="ECO:0000256" key="1">
    <source>
        <dbReference type="SAM" id="MobiDB-lite"/>
    </source>
</evidence>
<feature type="compositionally biased region" description="Low complexity" evidence="1">
    <location>
        <begin position="1"/>
        <end position="18"/>
    </location>
</feature>
<dbReference type="EMBL" id="CP039348">
    <property type="protein sequence ID" value="QCD90234.1"/>
    <property type="molecule type" value="Genomic_DNA"/>
</dbReference>
<reference evidence="2 3" key="1">
    <citation type="submission" date="2019-04" db="EMBL/GenBank/DDBJ databases">
        <title>An improved genome assembly and genetic linkage map for asparagus bean, Vigna unguiculata ssp. sesquipedialis.</title>
        <authorList>
            <person name="Xia Q."/>
            <person name="Zhang R."/>
            <person name="Dong Y."/>
        </authorList>
    </citation>
    <scope>NUCLEOTIDE SEQUENCE [LARGE SCALE GENOMIC DNA]</scope>
    <source>
        <tissue evidence="2">Leaf</tissue>
    </source>
</reference>
<organism evidence="2 3">
    <name type="scientific">Vigna unguiculata</name>
    <name type="common">Cowpea</name>
    <dbReference type="NCBI Taxonomy" id="3917"/>
    <lineage>
        <taxon>Eukaryota</taxon>
        <taxon>Viridiplantae</taxon>
        <taxon>Streptophyta</taxon>
        <taxon>Embryophyta</taxon>
        <taxon>Tracheophyta</taxon>
        <taxon>Spermatophyta</taxon>
        <taxon>Magnoliopsida</taxon>
        <taxon>eudicotyledons</taxon>
        <taxon>Gunneridae</taxon>
        <taxon>Pentapetalae</taxon>
        <taxon>rosids</taxon>
        <taxon>fabids</taxon>
        <taxon>Fabales</taxon>
        <taxon>Fabaceae</taxon>
        <taxon>Papilionoideae</taxon>
        <taxon>50 kb inversion clade</taxon>
        <taxon>NPAAA clade</taxon>
        <taxon>indigoferoid/millettioid clade</taxon>
        <taxon>Phaseoleae</taxon>
        <taxon>Vigna</taxon>
    </lineage>
</organism>
<sequence>MSTTSDSVLLSSSSSGSMRSRENVGRRPEERSVSPMAVVGRIPMETIIEVREDPPEEIAERSWPAKAGYDWIAFDVRNQSLFRWSKLLNSWLNCTPVIARDVKRDIVSLEQVSAVERVCHGQEGVADKFFYMYMCHFSQLHVRLSLDDFAMGVLRLLNVAPTQLHPNS</sequence>
<evidence type="ECO:0000313" key="2">
    <source>
        <dbReference type="EMBL" id="QCD90234.1"/>
    </source>
</evidence>